<dbReference type="Proteomes" id="UP001501207">
    <property type="component" value="Unassembled WGS sequence"/>
</dbReference>
<feature type="transmembrane region" description="Helical" evidence="1">
    <location>
        <begin position="12"/>
        <end position="32"/>
    </location>
</feature>
<organism evidence="2 3">
    <name type="scientific">Compostibacter hankyongensis</name>
    <dbReference type="NCBI Taxonomy" id="1007089"/>
    <lineage>
        <taxon>Bacteria</taxon>
        <taxon>Pseudomonadati</taxon>
        <taxon>Bacteroidota</taxon>
        <taxon>Chitinophagia</taxon>
        <taxon>Chitinophagales</taxon>
        <taxon>Chitinophagaceae</taxon>
        <taxon>Compostibacter</taxon>
    </lineage>
</organism>
<proteinExistence type="predicted"/>
<evidence type="ECO:0000313" key="3">
    <source>
        <dbReference type="Proteomes" id="UP001501207"/>
    </source>
</evidence>
<keyword evidence="3" id="KW-1185">Reference proteome</keyword>
<keyword evidence="1" id="KW-0812">Transmembrane</keyword>
<feature type="transmembrane region" description="Helical" evidence="1">
    <location>
        <begin position="38"/>
        <end position="56"/>
    </location>
</feature>
<gene>
    <name evidence="2" type="ORF">GCM10023143_18220</name>
</gene>
<dbReference type="RefSeq" id="WP_344978429.1">
    <property type="nucleotide sequence ID" value="NZ_BAABFN010000004.1"/>
</dbReference>
<name>A0ABP8FSF1_9BACT</name>
<protein>
    <recommendedName>
        <fullName evidence="4">DUF4175 domain-containing protein</fullName>
    </recommendedName>
</protein>
<keyword evidence="1" id="KW-1133">Transmembrane helix</keyword>
<dbReference type="EMBL" id="BAABFN010000004">
    <property type="protein sequence ID" value="GAA4310037.1"/>
    <property type="molecule type" value="Genomic_DNA"/>
</dbReference>
<comment type="caution">
    <text evidence="2">The sequence shown here is derived from an EMBL/GenBank/DDBJ whole genome shotgun (WGS) entry which is preliminary data.</text>
</comment>
<evidence type="ECO:0000256" key="1">
    <source>
        <dbReference type="SAM" id="Phobius"/>
    </source>
</evidence>
<accession>A0ABP8FSF1</accession>
<evidence type="ECO:0008006" key="4">
    <source>
        <dbReference type="Google" id="ProtNLM"/>
    </source>
</evidence>
<evidence type="ECO:0000313" key="2">
    <source>
        <dbReference type="EMBL" id="GAA4310037.1"/>
    </source>
</evidence>
<keyword evidence="1" id="KW-0472">Membrane</keyword>
<reference evidence="3" key="1">
    <citation type="journal article" date="2019" name="Int. J. Syst. Evol. Microbiol.">
        <title>The Global Catalogue of Microorganisms (GCM) 10K type strain sequencing project: providing services to taxonomists for standard genome sequencing and annotation.</title>
        <authorList>
            <consortium name="The Broad Institute Genomics Platform"/>
            <consortium name="The Broad Institute Genome Sequencing Center for Infectious Disease"/>
            <person name="Wu L."/>
            <person name="Ma J."/>
        </authorList>
    </citation>
    <scope>NUCLEOTIDE SEQUENCE [LARGE SCALE GENOMIC DNA]</scope>
    <source>
        <strain evidence="3">JCM 17664</strain>
    </source>
</reference>
<sequence length="61" mass="6711">MNRSQNSFLKLWGIPLLLAALTLLGLLSALLGDGLWDALSWTALAIPVLVLCRYVFGRQRA</sequence>